<sequence length="1053" mass="116494">MSLETDGGSTDCASETQKCSRKSYSREVLLSISQLEICKKLPSGFNEPTLSVLMICIFSNSELEDTSHGIQDRQRVPGSLPLQGFRRTDYSSSPPTRGDSSSYSRGNYGRWDNRSSGWGDRDNDAQSDWDSDSGRRYGNQAQRTSQSSEHDGLLGSGSFPRPSAYGSGTSAPKVQASNNYQSNKTNEPYHPPRPYKAGPHPRKDTDAINDETFGSVECTSEDRVEEERRRRASFELMRKEQHKILQEKQKSKLEKHKTEDIIVQLEDNKEDRTVLEKNSEVDGMTTQPSANSDLGKTSFPSQNPPARPRVPPGFKTTVLDKNSGSNLSHSRVTEVGQSDTEESLLEVKAYAAPNGTVHSVERQSLQEISSSYKLERRSSHTSILKKNDQIANQPVRSDTSDRILGMEDHFNQRSTLLEAHEALHEPGIIEHSTQQSDRKFAKSSQDPSASILDKIFGNVIPINVGDSEAPVMNHDSKPNDMLGSKAIQSSKFAQWFMEEDRKTTEDSSSSRPNDLLALIVGGDKSRSQAFDGNVSKSFPSEFFDQSPEPTSKVTLHMPSTPLGVPEPMHDSSKREATPPILTCEDLEHKMLSEYGEKKPNLQPTSQVYGTNHLDTVEQPVNVDNNASQHLLSLLQKGPGLTTMKGKGSIGTDARDGHDEFTVHDRSKEETTRDSHAPGKAVTLETLFGSAFMKELQSVQAPVSIQKNSVGPGLIDDSETRKSSLPGFDDGLFSSIIDGIGPKGGGKDNRLLPLNYSDQTKLDKPQNWLGFGNSQYEVNSRHQSEMVSKSEAAEFHLPAENLFSARDHLNPQVSMVMPAGILSEGELTTGSVSGSDERSLMSLEGLPLSRVPYEQSEMPLHHRLAQPSSLQFHPLQMSQGRPLFHPMDSGPAHLNPQIFNSRESMALHEAPGRQFAGNMNRPPFHHPNGGLTGFDLPAHHPMLQQMQMAGNNPHLLHDRLRGAQVPSHLSNQAANNMQEVNRVQAFPFVPHQVNISGRTVQMPDPDINSRNNHPEAMQRLAERQLGAPKQIHPFAGGNVQGMYNHELDMGLRYR</sequence>
<reference evidence="2" key="1">
    <citation type="submission" date="2023-08" db="EMBL/GenBank/DDBJ databases">
        <title>A de novo genome assembly of Solanum verrucosum Schlechtendal, a Mexican diploid species geographically isolated from the other diploid A-genome species in potato relatives.</title>
        <authorList>
            <person name="Hosaka K."/>
        </authorList>
    </citation>
    <scope>NUCLEOTIDE SEQUENCE</scope>
    <source>
        <tissue evidence="2">Young leaves</tissue>
    </source>
</reference>
<evidence type="ECO:0000313" key="2">
    <source>
        <dbReference type="EMBL" id="WMV49296.1"/>
    </source>
</evidence>
<dbReference type="PANTHER" id="PTHR34802:SF4">
    <property type="match status" value="1"/>
</dbReference>
<dbReference type="EMBL" id="CP133621">
    <property type="protein sequence ID" value="WMV49296.1"/>
    <property type="molecule type" value="Genomic_DNA"/>
</dbReference>
<keyword evidence="3" id="KW-1185">Reference proteome</keyword>
<name>A0AAF0UPU7_SOLVR</name>
<feature type="compositionally biased region" description="Polar residues" evidence="1">
    <location>
        <begin position="284"/>
        <end position="301"/>
    </location>
</feature>
<evidence type="ECO:0000313" key="3">
    <source>
        <dbReference type="Proteomes" id="UP001234989"/>
    </source>
</evidence>
<protein>
    <submittedName>
        <fullName evidence="2">Uncharacterized protein</fullName>
    </submittedName>
</protein>
<feature type="compositionally biased region" description="Pro residues" evidence="1">
    <location>
        <begin position="302"/>
        <end position="311"/>
    </location>
</feature>
<organism evidence="2 3">
    <name type="scientific">Solanum verrucosum</name>
    <dbReference type="NCBI Taxonomy" id="315347"/>
    <lineage>
        <taxon>Eukaryota</taxon>
        <taxon>Viridiplantae</taxon>
        <taxon>Streptophyta</taxon>
        <taxon>Embryophyta</taxon>
        <taxon>Tracheophyta</taxon>
        <taxon>Spermatophyta</taxon>
        <taxon>Magnoliopsida</taxon>
        <taxon>eudicotyledons</taxon>
        <taxon>Gunneridae</taxon>
        <taxon>Pentapetalae</taxon>
        <taxon>asterids</taxon>
        <taxon>lamiids</taxon>
        <taxon>Solanales</taxon>
        <taxon>Solanaceae</taxon>
        <taxon>Solanoideae</taxon>
        <taxon>Solaneae</taxon>
        <taxon>Solanum</taxon>
    </lineage>
</organism>
<dbReference type="PANTHER" id="PTHR34802">
    <property type="entry name" value="CHORISMATE SYNTHASE"/>
    <property type="match status" value="1"/>
</dbReference>
<accession>A0AAF0UPU7</accession>
<gene>
    <name evidence="2" type="ORF">MTR67_042681</name>
</gene>
<feature type="compositionally biased region" description="Polar residues" evidence="1">
    <location>
        <begin position="166"/>
        <end position="186"/>
    </location>
</feature>
<feature type="compositionally biased region" description="Low complexity" evidence="1">
    <location>
        <begin position="90"/>
        <end position="104"/>
    </location>
</feature>
<feature type="region of interest" description="Disordered" evidence="1">
    <location>
        <begin position="320"/>
        <end position="339"/>
    </location>
</feature>
<dbReference type="AlphaFoldDB" id="A0AAF0UPU7"/>
<proteinExistence type="predicted"/>
<dbReference type="Proteomes" id="UP001234989">
    <property type="component" value="Chromosome 10"/>
</dbReference>
<feature type="compositionally biased region" description="Polar residues" evidence="1">
    <location>
        <begin position="320"/>
        <end position="338"/>
    </location>
</feature>
<feature type="region of interest" description="Disordered" evidence="1">
    <location>
        <begin position="279"/>
        <end position="311"/>
    </location>
</feature>
<feature type="region of interest" description="Disordered" evidence="1">
    <location>
        <begin position="67"/>
        <end position="226"/>
    </location>
</feature>
<evidence type="ECO:0000256" key="1">
    <source>
        <dbReference type="SAM" id="MobiDB-lite"/>
    </source>
</evidence>